<feature type="transmembrane region" description="Helical" evidence="1">
    <location>
        <begin position="147"/>
        <end position="167"/>
    </location>
</feature>
<evidence type="ECO:0000313" key="3">
    <source>
        <dbReference type="EMBL" id="ODA36108.1"/>
    </source>
</evidence>
<dbReference type="InterPro" id="IPR002656">
    <property type="entry name" value="Acyl_transf_3_dom"/>
</dbReference>
<gene>
    <name evidence="3" type="ORF">A8L45_00445</name>
</gene>
<dbReference type="GO" id="GO:0016747">
    <property type="term" value="F:acyltransferase activity, transferring groups other than amino-acyl groups"/>
    <property type="evidence" value="ECO:0007669"/>
    <property type="project" value="InterPro"/>
</dbReference>
<feature type="transmembrane region" description="Helical" evidence="1">
    <location>
        <begin position="88"/>
        <end position="105"/>
    </location>
</feature>
<feature type="transmembrane region" description="Helical" evidence="1">
    <location>
        <begin position="187"/>
        <end position="206"/>
    </location>
</feature>
<keyword evidence="1" id="KW-0812">Transmembrane</keyword>
<evidence type="ECO:0000313" key="4">
    <source>
        <dbReference type="Proteomes" id="UP000094936"/>
    </source>
</evidence>
<dbReference type="Proteomes" id="UP000094936">
    <property type="component" value="Unassembled WGS sequence"/>
</dbReference>
<feature type="transmembrane region" description="Helical" evidence="1">
    <location>
        <begin position="15"/>
        <end position="36"/>
    </location>
</feature>
<feature type="transmembrane region" description="Helical" evidence="1">
    <location>
        <begin position="295"/>
        <end position="313"/>
    </location>
</feature>
<organism evidence="3 4">
    <name type="scientific">Veronia pacifica</name>
    <dbReference type="NCBI Taxonomy" id="1080227"/>
    <lineage>
        <taxon>Bacteria</taxon>
        <taxon>Pseudomonadati</taxon>
        <taxon>Pseudomonadota</taxon>
        <taxon>Gammaproteobacteria</taxon>
        <taxon>Vibrionales</taxon>
        <taxon>Vibrionaceae</taxon>
        <taxon>Veronia</taxon>
    </lineage>
</organism>
<evidence type="ECO:0000259" key="2">
    <source>
        <dbReference type="Pfam" id="PF01757"/>
    </source>
</evidence>
<dbReference type="InterPro" id="IPR050623">
    <property type="entry name" value="Glucan_succinyl_AcylTrfase"/>
</dbReference>
<protein>
    <recommendedName>
        <fullName evidence="2">Acyltransferase 3 domain-containing protein</fullName>
    </recommendedName>
</protein>
<dbReference type="PANTHER" id="PTHR36927">
    <property type="entry name" value="BLR4337 PROTEIN"/>
    <property type="match status" value="1"/>
</dbReference>
<feature type="transmembrane region" description="Helical" evidence="1">
    <location>
        <begin position="226"/>
        <end position="244"/>
    </location>
</feature>
<dbReference type="RefSeq" id="WP_068898076.1">
    <property type="nucleotide sequence ID" value="NZ_JBHUIF010000002.1"/>
</dbReference>
<comment type="caution">
    <text evidence="3">The sequence shown here is derived from an EMBL/GenBank/DDBJ whole genome shotgun (WGS) entry which is preliminary data.</text>
</comment>
<evidence type="ECO:0000256" key="1">
    <source>
        <dbReference type="SAM" id="Phobius"/>
    </source>
</evidence>
<dbReference type="Pfam" id="PF01757">
    <property type="entry name" value="Acyl_transf_3"/>
    <property type="match status" value="1"/>
</dbReference>
<dbReference type="STRING" id="1080227.A8L45_00445"/>
<feature type="transmembrane region" description="Helical" evidence="1">
    <location>
        <begin position="325"/>
        <end position="344"/>
    </location>
</feature>
<feature type="transmembrane region" description="Helical" evidence="1">
    <location>
        <begin position="251"/>
        <end position="271"/>
    </location>
</feature>
<feature type="transmembrane region" description="Helical" evidence="1">
    <location>
        <begin position="356"/>
        <end position="374"/>
    </location>
</feature>
<dbReference type="EMBL" id="LYBM01000001">
    <property type="protein sequence ID" value="ODA36108.1"/>
    <property type="molecule type" value="Genomic_DNA"/>
</dbReference>
<proteinExistence type="predicted"/>
<feature type="transmembrane region" description="Helical" evidence="1">
    <location>
        <begin position="56"/>
        <end position="76"/>
    </location>
</feature>
<reference evidence="3 4" key="1">
    <citation type="submission" date="2016-05" db="EMBL/GenBank/DDBJ databases">
        <title>Genomic Taxonomy of the Vibrionaceae.</title>
        <authorList>
            <person name="Gomez-Gil B."/>
            <person name="Enciso-Ibarra J."/>
        </authorList>
    </citation>
    <scope>NUCLEOTIDE SEQUENCE [LARGE SCALE GENOMIC DNA]</scope>
    <source>
        <strain evidence="3 4">CAIM 1920</strain>
    </source>
</reference>
<keyword evidence="4" id="KW-1185">Reference proteome</keyword>
<dbReference type="PANTHER" id="PTHR36927:SF3">
    <property type="entry name" value="GLUCANS BIOSYNTHESIS PROTEIN C"/>
    <property type="match status" value="1"/>
</dbReference>
<feature type="domain" description="Acyltransferase 3" evidence="2">
    <location>
        <begin position="11"/>
        <end position="369"/>
    </location>
</feature>
<dbReference type="AlphaFoldDB" id="A0A1C3ESC2"/>
<name>A0A1C3ESC2_9GAMM</name>
<dbReference type="OrthoDB" id="1072135at2"/>
<keyword evidence="1" id="KW-1133">Transmembrane helix</keyword>
<keyword evidence="1" id="KW-0472">Membrane</keyword>
<sequence>MEQGTNSERRYDLDWLRVILFGLLIFYHVGMFYTSWDWHVKSIYASESIEPLMKLMNPWRLSFLFLISGFAIRYAIDKQKLIKFTVKRSILLLVPIIFCIHTIIAPQSWLELLENGEIASGFWEFYPQYLEGSIDKYSIIIPTWNHLWYVVYLFVYTLLLIPVAWPLSSLMNGYGKKVMRKCLDSRLGVLWVMLIPIIPFFISKLILKPIYPSTHALVDDWANHSLYFSIFIFGFCVAKDTYFWKSIYKSLAPALTLALSLATVSCVVWYLESQNYWSYSYDITEFLSERMRKTAYAWFSIVALLSLAQRWLNKPSKTLSYMTEAIFPWYILHQTLIVMIGFWLTRQGLSVYVESSILIVLTFISCFLINEYCIRRWNWIRPLFGLKINKKEKYTQYHNQSAK</sequence>
<accession>A0A1C3ESC2</accession>